<dbReference type="Gene3D" id="3.40.50.720">
    <property type="entry name" value="NAD(P)-binding Rossmann-like Domain"/>
    <property type="match status" value="2"/>
</dbReference>
<evidence type="ECO:0000256" key="3">
    <source>
        <dbReference type="ARBA" id="ARBA00022516"/>
    </source>
</evidence>
<evidence type="ECO:0000256" key="7">
    <source>
        <dbReference type="ARBA" id="ARBA00023098"/>
    </source>
</evidence>
<dbReference type="GO" id="GO:0016020">
    <property type="term" value="C:membrane"/>
    <property type="evidence" value="ECO:0007669"/>
    <property type="project" value="UniProtKB-SubCell"/>
</dbReference>
<name>A0AA39FCB8_MICHY</name>
<evidence type="ECO:0000256" key="1">
    <source>
        <dbReference type="ARBA" id="ARBA00004141"/>
    </source>
</evidence>
<dbReference type="EMBL" id="JAQQBR010001832">
    <property type="protein sequence ID" value="KAK0166942.1"/>
    <property type="molecule type" value="Genomic_DNA"/>
</dbReference>
<dbReference type="CDD" id="cd09071">
    <property type="entry name" value="FAR_C"/>
    <property type="match status" value="2"/>
</dbReference>
<comment type="function">
    <text evidence="10">Catalyzes the reduction of fatty acyl-CoA to fatty alcohols.</text>
</comment>
<dbReference type="FunFam" id="3.40.50.720:FF:000143">
    <property type="entry name" value="Fatty acyl-CoA reductase"/>
    <property type="match status" value="2"/>
</dbReference>
<dbReference type="AlphaFoldDB" id="A0AA39FCB8"/>
<dbReference type="PANTHER" id="PTHR11011">
    <property type="entry name" value="MALE STERILITY PROTEIN 2-RELATED"/>
    <property type="match status" value="1"/>
</dbReference>
<dbReference type="InterPro" id="IPR036291">
    <property type="entry name" value="NAD(P)-bd_dom_sf"/>
</dbReference>
<dbReference type="PANTHER" id="PTHR11011:SF107">
    <property type="entry name" value="FATTY ACYL-COA REDUCTASE"/>
    <property type="match status" value="1"/>
</dbReference>
<keyword evidence="4 10" id="KW-0812">Transmembrane</keyword>
<dbReference type="InterPro" id="IPR026055">
    <property type="entry name" value="FAR"/>
</dbReference>
<reference evidence="13" key="1">
    <citation type="journal article" date="2023" name="bioRxiv">
        <title>Scaffold-level genome assemblies of two parasitoid biocontrol wasps reveal the parthenogenesis mechanism and an associated novel virus.</title>
        <authorList>
            <person name="Inwood S."/>
            <person name="Skelly J."/>
            <person name="Guhlin J."/>
            <person name="Harrop T."/>
            <person name="Goldson S."/>
            <person name="Dearden P."/>
        </authorList>
    </citation>
    <scope>NUCLEOTIDE SEQUENCE</scope>
    <source>
        <strain evidence="13">Lincoln</strain>
        <tissue evidence="13">Whole body</tissue>
    </source>
</reference>
<keyword evidence="14" id="KW-1185">Reference proteome</keyword>
<gene>
    <name evidence="13" type="ORF">PV327_004408</name>
</gene>
<dbReference type="GO" id="GO:0102965">
    <property type="term" value="F:alcohol-forming long-chain fatty acyl-CoA reductase activity"/>
    <property type="evidence" value="ECO:0007669"/>
    <property type="project" value="UniProtKB-EC"/>
</dbReference>
<evidence type="ECO:0000256" key="10">
    <source>
        <dbReference type="RuleBase" id="RU363097"/>
    </source>
</evidence>
<evidence type="ECO:0000313" key="13">
    <source>
        <dbReference type="EMBL" id="KAK0166942.1"/>
    </source>
</evidence>
<evidence type="ECO:0000256" key="8">
    <source>
        <dbReference type="ARBA" id="ARBA00023136"/>
    </source>
</evidence>
<dbReference type="InterPro" id="IPR013120">
    <property type="entry name" value="FAR_NAD-bd"/>
</dbReference>
<evidence type="ECO:0000259" key="12">
    <source>
        <dbReference type="Pfam" id="PF07993"/>
    </source>
</evidence>
<dbReference type="EC" id="1.2.1.84" evidence="10"/>
<evidence type="ECO:0000259" key="11">
    <source>
        <dbReference type="Pfam" id="PF03015"/>
    </source>
</evidence>
<organism evidence="13 14">
    <name type="scientific">Microctonus hyperodae</name>
    <name type="common">Parasitoid wasp</name>
    <dbReference type="NCBI Taxonomy" id="165561"/>
    <lineage>
        <taxon>Eukaryota</taxon>
        <taxon>Metazoa</taxon>
        <taxon>Ecdysozoa</taxon>
        <taxon>Arthropoda</taxon>
        <taxon>Hexapoda</taxon>
        <taxon>Insecta</taxon>
        <taxon>Pterygota</taxon>
        <taxon>Neoptera</taxon>
        <taxon>Endopterygota</taxon>
        <taxon>Hymenoptera</taxon>
        <taxon>Apocrita</taxon>
        <taxon>Ichneumonoidea</taxon>
        <taxon>Braconidae</taxon>
        <taxon>Euphorinae</taxon>
        <taxon>Microctonus</taxon>
    </lineage>
</organism>
<evidence type="ECO:0000256" key="9">
    <source>
        <dbReference type="ARBA" id="ARBA00052530"/>
    </source>
</evidence>
<keyword evidence="3 10" id="KW-0444">Lipid biosynthesis</keyword>
<keyword evidence="8 10" id="KW-0472">Membrane</keyword>
<dbReference type="CDD" id="cd05236">
    <property type="entry name" value="FAR-N_SDR_e"/>
    <property type="match status" value="2"/>
</dbReference>
<dbReference type="Proteomes" id="UP001168972">
    <property type="component" value="Unassembled WGS sequence"/>
</dbReference>
<evidence type="ECO:0000256" key="2">
    <source>
        <dbReference type="ARBA" id="ARBA00005928"/>
    </source>
</evidence>
<comment type="catalytic activity">
    <reaction evidence="9 10">
        <text>a long-chain fatty acyl-CoA + 2 NADPH + 2 H(+) = a long-chain primary fatty alcohol + 2 NADP(+) + CoA</text>
        <dbReference type="Rhea" id="RHEA:52716"/>
        <dbReference type="ChEBI" id="CHEBI:15378"/>
        <dbReference type="ChEBI" id="CHEBI:57287"/>
        <dbReference type="ChEBI" id="CHEBI:57783"/>
        <dbReference type="ChEBI" id="CHEBI:58349"/>
        <dbReference type="ChEBI" id="CHEBI:77396"/>
        <dbReference type="ChEBI" id="CHEBI:83139"/>
        <dbReference type="EC" id="1.2.1.84"/>
    </reaction>
</comment>
<accession>A0AA39FCB8</accession>
<dbReference type="GO" id="GO:0035336">
    <property type="term" value="P:long-chain fatty-acyl-CoA metabolic process"/>
    <property type="evidence" value="ECO:0007669"/>
    <property type="project" value="TreeGrafter"/>
</dbReference>
<protein>
    <recommendedName>
        <fullName evidence="10">Fatty acyl-CoA reductase</fullName>
        <ecNumber evidence="10">1.2.1.84</ecNumber>
    </recommendedName>
</protein>
<dbReference type="GO" id="GO:0005777">
    <property type="term" value="C:peroxisome"/>
    <property type="evidence" value="ECO:0007669"/>
    <property type="project" value="TreeGrafter"/>
</dbReference>
<keyword evidence="10" id="KW-0560">Oxidoreductase</keyword>
<dbReference type="GO" id="GO:0080019">
    <property type="term" value="F:alcohol-forming very long-chain fatty acyl-CoA reductase activity"/>
    <property type="evidence" value="ECO:0007669"/>
    <property type="project" value="InterPro"/>
</dbReference>
<feature type="transmembrane region" description="Helical" evidence="10">
    <location>
        <begin position="28"/>
        <end position="49"/>
    </location>
</feature>
<dbReference type="InterPro" id="IPR033640">
    <property type="entry name" value="FAR_C"/>
</dbReference>
<dbReference type="Pfam" id="PF03015">
    <property type="entry name" value="Sterile"/>
    <property type="match status" value="2"/>
</dbReference>
<keyword evidence="7 10" id="KW-0443">Lipid metabolism</keyword>
<comment type="similarity">
    <text evidence="2 10">Belongs to the fatty acyl-CoA reductase family.</text>
</comment>
<feature type="domain" description="Thioester reductase (TE)" evidence="12">
    <location>
        <begin position="37"/>
        <end position="306"/>
    </location>
</feature>
<proteinExistence type="inferred from homology"/>
<sequence length="988" mass="112610">MGTSNNETESGQEYINEEANLGGTSIEAFFAASVIFITGATGFLGKALLEKLLRSCSRISTIYILIRPKKGLTLEERFECLMKNSVFDRIRWECPSAFRKVIAIKGDVSQPELGLSEEDRIMLTQTVNMIFHVAATVRFDEPLKVAVNLNTRGTQRLMELASNMLNLISFVHVSTAYSNADKKEVKEIIYKTAVKPETAIEMCENLNDETLNILEKLLRDKHPNTYTLTKGLAEDIIMRKMTDLPIAIVRPSIVCAAYQEPFPGWVDNVFGITGILMEILRGTIRSIVCNDKLIVDVVPVDYVVDTLITAAWHIGMRRNNNIQVYNCVSSAFNPITWKDFGNLSKKYAIESPTKHAMWYPGFTFTTSRFIHNVTSAMFHFLPAFIVDLALRFKGGKPIMMKLTRRFERAAKTGEFFTVNEWRFHGENMQQLAKSVKAANDANNFNVDIATLDWDNYVQQYMLGIRKYILNDSPDTLTNARSRISKFYWMHKSLQAIIVFSLFGIIVQMMELDNKEGNSHKVFIEDFFASSVIFITGVTGFLGKTLLEKLLRSCPTIPLICILLRSKKGVTLNERYRNLIENPVFDRVRRDCPSLLKNIIALEGDVGAPQLGLSKKDCAMLIKKVNVIFHVAATVRFDEPLKSAINVNTRGTQELIRLARKMINLTSFVHVSTAYSNADKIEINEIIYKTTVKPELVMDMCENLNDEILNINEKLILNKHPNTYTLSKGMAEDIIMRKATNLPIAIVRPSIICAAYQEPFPGWIDNVSGITGIMLEISRGTIRSIVCNDKLIVDVVPVDFVVDTLITVAWHIAMQHNKNIEVYNCVSSTFNPITWKNFGQLTKKYAIELPTVYAMWYPGFTFRNNRFIHNFVSIIFHYLPAFIGDLILNFKGNKSIMVKIMRRTERSANIGEFFAINEWHFQSENMRRLMTAVETTDDSKNFNVDITTLNWDLYVKRCILGIRKYILNDNPDTLEKARNRMSTCVKNFD</sequence>
<evidence type="ECO:0000313" key="14">
    <source>
        <dbReference type="Proteomes" id="UP001168972"/>
    </source>
</evidence>
<feature type="domain" description="Fatty acyl-CoA reductase C-terminal" evidence="11">
    <location>
        <begin position="378"/>
        <end position="471"/>
    </location>
</feature>
<comment type="caution">
    <text evidence="13">The sequence shown here is derived from an EMBL/GenBank/DDBJ whole genome shotgun (WGS) entry which is preliminary data.</text>
</comment>
<dbReference type="Pfam" id="PF07993">
    <property type="entry name" value="NAD_binding_4"/>
    <property type="match status" value="2"/>
</dbReference>
<dbReference type="SUPFAM" id="SSF51735">
    <property type="entry name" value="NAD(P)-binding Rossmann-fold domains"/>
    <property type="match status" value="2"/>
</dbReference>
<comment type="subcellular location">
    <subcellularLocation>
        <location evidence="1">Membrane</location>
        <topology evidence="1">Multi-pass membrane protein</topology>
    </subcellularLocation>
</comment>
<feature type="domain" description="Thioester reductase (TE)" evidence="12">
    <location>
        <begin position="534"/>
        <end position="803"/>
    </location>
</feature>
<evidence type="ECO:0000256" key="6">
    <source>
        <dbReference type="ARBA" id="ARBA00022989"/>
    </source>
</evidence>
<evidence type="ECO:0000256" key="4">
    <source>
        <dbReference type="ARBA" id="ARBA00022692"/>
    </source>
</evidence>
<reference evidence="13" key="2">
    <citation type="submission" date="2023-03" db="EMBL/GenBank/DDBJ databases">
        <authorList>
            <person name="Inwood S.N."/>
            <person name="Skelly J.G."/>
            <person name="Guhlin J."/>
            <person name="Harrop T.W.R."/>
            <person name="Goldson S.G."/>
            <person name="Dearden P.K."/>
        </authorList>
    </citation>
    <scope>NUCLEOTIDE SEQUENCE</scope>
    <source>
        <strain evidence="13">Lincoln</strain>
        <tissue evidence="13">Whole body</tissue>
    </source>
</reference>
<keyword evidence="5 10" id="KW-0521">NADP</keyword>
<evidence type="ECO:0000256" key="5">
    <source>
        <dbReference type="ARBA" id="ARBA00022857"/>
    </source>
</evidence>
<feature type="domain" description="Fatty acyl-CoA reductase C-terminal" evidence="11">
    <location>
        <begin position="875"/>
        <end position="968"/>
    </location>
</feature>
<keyword evidence="6 10" id="KW-1133">Transmembrane helix</keyword>